<dbReference type="SUPFAM" id="SSF63380">
    <property type="entry name" value="Riboflavin synthase domain-like"/>
    <property type="match status" value="1"/>
</dbReference>
<dbReference type="Pfam" id="PF00175">
    <property type="entry name" value="NAD_binding_1"/>
    <property type="match status" value="1"/>
</dbReference>
<dbReference type="RefSeq" id="WP_377546528.1">
    <property type="nucleotide sequence ID" value="NZ_JBHSBN010000010.1"/>
</dbReference>
<comment type="catalytic activity">
    <reaction evidence="9">
        <text>2 nitric oxide + NADPH + 2 O2 = 2 nitrate + NADP(+) + H(+)</text>
        <dbReference type="Rhea" id="RHEA:19465"/>
        <dbReference type="ChEBI" id="CHEBI:15378"/>
        <dbReference type="ChEBI" id="CHEBI:15379"/>
        <dbReference type="ChEBI" id="CHEBI:16480"/>
        <dbReference type="ChEBI" id="CHEBI:17632"/>
        <dbReference type="ChEBI" id="CHEBI:57783"/>
        <dbReference type="ChEBI" id="CHEBI:58349"/>
        <dbReference type="EC" id="1.14.12.17"/>
    </reaction>
</comment>
<evidence type="ECO:0000256" key="5">
    <source>
        <dbReference type="ARBA" id="ARBA00022723"/>
    </source>
</evidence>
<dbReference type="InterPro" id="IPR039261">
    <property type="entry name" value="FNR_nucleotide-bd"/>
</dbReference>
<dbReference type="InterPro" id="IPR012292">
    <property type="entry name" value="Globin/Proto"/>
</dbReference>
<dbReference type="InterPro" id="IPR000971">
    <property type="entry name" value="Globin"/>
</dbReference>
<dbReference type="InterPro" id="IPR009050">
    <property type="entry name" value="Globin-like_sf"/>
</dbReference>
<sequence>MLSASSASVVTATLPLVRAHGEEVTGTFYRRMFAAHPDLLNLFNRGNQATGAQRQALAGSVVAYAEHLTGATDLPWNAILDRIAHKHASLGITPARYTVVGHHLLAAVAEVLGDAVTPQIAAAWEEVYWLMACELVAREARLYHGAGVGSDVDVWRAWRVTGRTDDTADVVSFTLVPADGGPAPDFTPGQYASVAVDLGPDDRQIRQYSLSGRPGLGGWRITVKRIRATADSPAGTVSTYLHDTVAVGDTLRLSPPFGEVSAVPGDGPLLLVSAGIGVTPAMSALAHLAATDPDRPVALVHADRSESTHALRAELGGLVNDLRDATVDLWYERVTSDHGLPGARVKAGLVDPDHIPLVPGVRVHLCGPLEFMAVVRRGLLARGVPGGDIAYEVFGPGMLRPDADRR</sequence>
<dbReference type="InterPro" id="IPR017927">
    <property type="entry name" value="FAD-bd_FR_type"/>
</dbReference>
<dbReference type="SUPFAM" id="SSF52343">
    <property type="entry name" value="Ferredoxin reductase-like, C-terminal NADP-linked domain"/>
    <property type="match status" value="1"/>
</dbReference>
<dbReference type="Gene3D" id="3.40.50.80">
    <property type="entry name" value="Nucleotide-binding domain of ferredoxin-NADP reductase (FNR) module"/>
    <property type="match status" value="1"/>
</dbReference>
<dbReference type="PANTHER" id="PTHR43396">
    <property type="entry name" value="FLAVOHEMOPROTEIN"/>
    <property type="match status" value="1"/>
</dbReference>
<keyword evidence="7" id="KW-0520">NAD</keyword>
<dbReference type="EMBL" id="JBHSBN010000010">
    <property type="protein sequence ID" value="MFC4107520.1"/>
    <property type="molecule type" value="Genomic_DNA"/>
</dbReference>
<evidence type="ECO:0000256" key="4">
    <source>
        <dbReference type="ARBA" id="ARBA00022621"/>
    </source>
</evidence>
<dbReference type="SUPFAM" id="SSF46458">
    <property type="entry name" value="Globin-like"/>
    <property type="match status" value="1"/>
</dbReference>
<organism evidence="13 14">
    <name type="scientific">Micromonospora zhanjiangensis</name>
    <dbReference type="NCBI Taxonomy" id="1522057"/>
    <lineage>
        <taxon>Bacteria</taxon>
        <taxon>Bacillati</taxon>
        <taxon>Actinomycetota</taxon>
        <taxon>Actinomycetes</taxon>
        <taxon>Micromonosporales</taxon>
        <taxon>Micromonosporaceae</taxon>
        <taxon>Micromonospora</taxon>
    </lineage>
</organism>
<dbReference type="Gene3D" id="1.10.490.10">
    <property type="entry name" value="Globins"/>
    <property type="match status" value="1"/>
</dbReference>
<protein>
    <recommendedName>
        <fullName evidence="2">nitric oxide dioxygenase</fullName>
        <ecNumber evidence="2">1.14.12.17</ecNumber>
    </recommendedName>
</protein>
<dbReference type="PROSITE" id="PS51384">
    <property type="entry name" value="FAD_FR"/>
    <property type="match status" value="1"/>
</dbReference>
<evidence type="ECO:0000256" key="2">
    <source>
        <dbReference type="ARBA" id="ARBA00012229"/>
    </source>
</evidence>
<dbReference type="CDD" id="cd14782">
    <property type="entry name" value="FHb-globin_2"/>
    <property type="match status" value="1"/>
</dbReference>
<evidence type="ECO:0000256" key="7">
    <source>
        <dbReference type="ARBA" id="ARBA00023027"/>
    </source>
</evidence>
<comment type="catalytic activity">
    <reaction evidence="8">
        <text>2 nitric oxide + NADH + 2 O2 = 2 nitrate + NAD(+) + H(+)</text>
        <dbReference type="Rhea" id="RHEA:19469"/>
        <dbReference type="ChEBI" id="CHEBI:15378"/>
        <dbReference type="ChEBI" id="CHEBI:15379"/>
        <dbReference type="ChEBI" id="CHEBI:16480"/>
        <dbReference type="ChEBI" id="CHEBI:17632"/>
        <dbReference type="ChEBI" id="CHEBI:57540"/>
        <dbReference type="ChEBI" id="CHEBI:57945"/>
        <dbReference type="EC" id="1.14.12.17"/>
    </reaction>
</comment>
<dbReference type="Gene3D" id="2.40.30.10">
    <property type="entry name" value="Translation factors"/>
    <property type="match status" value="1"/>
</dbReference>
<evidence type="ECO:0000256" key="10">
    <source>
        <dbReference type="RuleBase" id="RU000356"/>
    </source>
</evidence>
<keyword evidence="14" id="KW-1185">Reference proteome</keyword>
<dbReference type="Pfam" id="PF00042">
    <property type="entry name" value="Globin"/>
    <property type="match status" value="1"/>
</dbReference>
<keyword evidence="4 10" id="KW-0561">Oxygen transport</keyword>
<keyword evidence="6" id="KW-0408">Iron</keyword>
<dbReference type="CDD" id="cd06184">
    <property type="entry name" value="flavohem_like_fad_nad_binding"/>
    <property type="match status" value="1"/>
</dbReference>
<feature type="domain" description="FAD-binding FR-type" evidence="12">
    <location>
        <begin position="153"/>
        <end position="263"/>
    </location>
</feature>
<dbReference type="InterPro" id="IPR017938">
    <property type="entry name" value="Riboflavin_synthase-like_b-brl"/>
</dbReference>
<comment type="similarity">
    <text evidence="1">In the C-terminal section; belongs to the flavoprotein pyridine nucleotide cytochrome reductase family.</text>
</comment>
<proteinExistence type="inferred from homology"/>
<dbReference type="EC" id="1.14.12.17" evidence="2"/>
<dbReference type="PANTHER" id="PTHR43396:SF3">
    <property type="entry name" value="FLAVOHEMOPROTEIN"/>
    <property type="match status" value="1"/>
</dbReference>
<keyword evidence="3 10" id="KW-0349">Heme</keyword>
<keyword evidence="5" id="KW-0479">Metal-binding</keyword>
<evidence type="ECO:0000313" key="13">
    <source>
        <dbReference type="EMBL" id="MFC4107520.1"/>
    </source>
</evidence>
<evidence type="ECO:0000259" key="12">
    <source>
        <dbReference type="PROSITE" id="PS51384"/>
    </source>
</evidence>
<feature type="domain" description="Globin" evidence="11">
    <location>
        <begin position="1"/>
        <end position="140"/>
    </location>
</feature>
<keyword evidence="10" id="KW-0813">Transport</keyword>
<evidence type="ECO:0000259" key="11">
    <source>
        <dbReference type="PROSITE" id="PS01033"/>
    </source>
</evidence>
<evidence type="ECO:0000256" key="9">
    <source>
        <dbReference type="ARBA" id="ARBA00049433"/>
    </source>
</evidence>
<dbReference type="InterPro" id="IPR001433">
    <property type="entry name" value="OxRdtase_FAD/NAD-bd"/>
</dbReference>
<dbReference type="PROSITE" id="PS01033">
    <property type="entry name" value="GLOBIN"/>
    <property type="match status" value="1"/>
</dbReference>
<evidence type="ECO:0000313" key="14">
    <source>
        <dbReference type="Proteomes" id="UP001595868"/>
    </source>
</evidence>
<evidence type="ECO:0000256" key="1">
    <source>
        <dbReference type="ARBA" id="ARBA00006401"/>
    </source>
</evidence>
<reference evidence="14" key="1">
    <citation type="journal article" date="2019" name="Int. J. Syst. Evol. Microbiol.">
        <title>The Global Catalogue of Microorganisms (GCM) 10K type strain sequencing project: providing services to taxonomists for standard genome sequencing and annotation.</title>
        <authorList>
            <consortium name="The Broad Institute Genomics Platform"/>
            <consortium name="The Broad Institute Genome Sequencing Center for Infectious Disease"/>
            <person name="Wu L."/>
            <person name="Ma J."/>
        </authorList>
    </citation>
    <scope>NUCLEOTIDE SEQUENCE [LARGE SCALE GENOMIC DNA]</scope>
    <source>
        <strain evidence="14">2902at01</strain>
    </source>
</reference>
<evidence type="ECO:0000256" key="6">
    <source>
        <dbReference type="ARBA" id="ARBA00023004"/>
    </source>
</evidence>
<comment type="caution">
    <text evidence="13">The sequence shown here is derived from an EMBL/GenBank/DDBJ whole genome shotgun (WGS) entry which is preliminary data.</text>
</comment>
<evidence type="ECO:0000256" key="8">
    <source>
        <dbReference type="ARBA" id="ARBA00048649"/>
    </source>
</evidence>
<gene>
    <name evidence="13" type="ORF">ACFOX0_16505</name>
</gene>
<evidence type="ECO:0000256" key="3">
    <source>
        <dbReference type="ARBA" id="ARBA00022617"/>
    </source>
</evidence>
<name>A0ABV8KN18_9ACTN</name>
<accession>A0ABV8KN18</accession>
<comment type="similarity">
    <text evidence="10">Belongs to the globin family.</text>
</comment>
<dbReference type="Proteomes" id="UP001595868">
    <property type="component" value="Unassembled WGS sequence"/>
</dbReference>